<gene>
    <name evidence="1" type="ORF">HJG60_009799</name>
</gene>
<protein>
    <submittedName>
        <fullName evidence="1">Uncharacterized protein</fullName>
    </submittedName>
</protein>
<organism evidence="1 2">
    <name type="scientific">Phyllostomus discolor</name>
    <name type="common">pale spear-nosed bat</name>
    <dbReference type="NCBI Taxonomy" id="89673"/>
    <lineage>
        <taxon>Eukaryota</taxon>
        <taxon>Metazoa</taxon>
        <taxon>Chordata</taxon>
        <taxon>Craniata</taxon>
        <taxon>Vertebrata</taxon>
        <taxon>Euteleostomi</taxon>
        <taxon>Mammalia</taxon>
        <taxon>Eutheria</taxon>
        <taxon>Laurasiatheria</taxon>
        <taxon>Chiroptera</taxon>
        <taxon>Yangochiroptera</taxon>
        <taxon>Phyllostomidae</taxon>
        <taxon>Phyllostominae</taxon>
        <taxon>Phyllostomus</taxon>
    </lineage>
</organism>
<dbReference type="Proteomes" id="UP000664940">
    <property type="component" value="Unassembled WGS sequence"/>
</dbReference>
<accession>A0A834B6S8</accession>
<proteinExistence type="predicted"/>
<evidence type="ECO:0000313" key="2">
    <source>
        <dbReference type="Proteomes" id="UP000664940"/>
    </source>
</evidence>
<evidence type="ECO:0000313" key="1">
    <source>
        <dbReference type="EMBL" id="KAF6125280.1"/>
    </source>
</evidence>
<dbReference type="AlphaFoldDB" id="A0A834B6S8"/>
<comment type="caution">
    <text evidence="1">The sequence shown here is derived from an EMBL/GenBank/DDBJ whole genome shotgun (WGS) entry which is preliminary data.</text>
</comment>
<dbReference type="EMBL" id="JABVXQ010000002">
    <property type="protein sequence ID" value="KAF6125280.1"/>
    <property type="molecule type" value="Genomic_DNA"/>
</dbReference>
<reference evidence="1 2" key="1">
    <citation type="journal article" date="2020" name="Nature">
        <title>Six reference-quality genomes reveal evolution of bat adaptations.</title>
        <authorList>
            <person name="Jebb D."/>
            <person name="Huang Z."/>
            <person name="Pippel M."/>
            <person name="Hughes G.M."/>
            <person name="Lavrichenko K."/>
            <person name="Devanna P."/>
            <person name="Winkler S."/>
            <person name="Jermiin L.S."/>
            <person name="Skirmuntt E.C."/>
            <person name="Katzourakis A."/>
            <person name="Burkitt-Gray L."/>
            <person name="Ray D.A."/>
            <person name="Sullivan K.A.M."/>
            <person name="Roscito J.G."/>
            <person name="Kirilenko B.M."/>
            <person name="Davalos L.M."/>
            <person name="Corthals A.P."/>
            <person name="Power M.L."/>
            <person name="Jones G."/>
            <person name="Ransome R.D."/>
            <person name="Dechmann D.K.N."/>
            <person name="Locatelli A.G."/>
            <person name="Puechmaille S.J."/>
            <person name="Fedrigo O."/>
            <person name="Jarvis E.D."/>
            <person name="Hiller M."/>
            <person name="Vernes S.C."/>
            <person name="Myers E.W."/>
            <person name="Teeling E.C."/>
        </authorList>
    </citation>
    <scope>NUCLEOTIDE SEQUENCE [LARGE SCALE GENOMIC DNA]</scope>
    <source>
        <strain evidence="1">Bat1K_MPI-CBG_1</strain>
    </source>
</reference>
<name>A0A834B6S8_9CHIR</name>
<sequence>MKIKWKSSLLELSAVSNGDFLAGLAIPGPMVLHGCHSSHAAFHLARDNIFAIQPFSLDSADEQLGTVCIGSSICHGQEASTCVLQDKILTIKFLPGDGLSTCAIVACEVTTLAHKSWNNSVKAGAFITKSFLSCAQSMDVFCCLWNFSNSSKETRPKGFLSAVMSKNTVELTKVGHGKVPGGGGICKAALMCFIFENSCLQM</sequence>